<feature type="compositionally biased region" description="Basic and acidic residues" evidence="4">
    <location>
        <begin position="324"/>
        <end position="337"/>
    </location>
</feature>
<evidence type="ECO:0000259" key="6">
    <source>
        <dbReference type="Pfam" id="PF04825"/>
    </source>
</evidence>
<reference evidence="7" key="1">
    <citation type="submission" date="2021-02" db="EMBL/GenBank/DDBJ databases">
        <title>Comparative genomics reveals that relaxation of natural selection precedes convergent phenotypic evolution of cavefish.</title>
        <authorList>
            <person name="Peng Z."/>
        </authorList>
    </citation>
    <scope>NUCLEOTIDE SEQUENCE</scope>
    <source>
        <tissue evidence="7">Muscle</tissue>
    </source>
</reference>
<dbReference type="AlphaFoldDB" id="A0A9W7WW68"/>
<dbReference type="Pfam" id="PF04825">
    <property type="entry name" value="Rad21_Rec8_N"/>
    <property type="match status" value="1"/>
</dbReference>
<evidence type="ECO:0000256" key="4">
    <source>
        <dbReference type="SAM" id="MobiDB-lite"/>
    </source>
</evidence>
<keyword evidence="2" id="KW-0159">Chromosome partition</keyword>
<feature type="compositionally biased region" description="Basic and acidic residues" evidence="4">
    <location>
        <begin position="222"/>
        <end position="261"/>
    </location>
</feature>
<feature type="domain" description="Rad21/Rec8-like protein N-terminal" evidence="6">
    <location>
        <begin position="11"/>
        <end position="107"/>
    </location>
</feature>
<dbReference type="GO" id="GO:0030893">
    <property type="term" value="C:meiotic cohesin complex"/>
    <property type="evidence" value="ECO:0007669"/>
    <property type="project" value="TreeGrafter"/>
</dbReference>
<dbReference type="Pfam" id="PF04824">
    <property type="entry name" value="Rad21_Rec8"/>
    <property type="match status" value="1"/>
</dbReference>
<dbReference type="InterPro" id="IPR039781">
    <property type="entry name" value="Rad21/Rec8-like"/>
</dbReference>
<feature type="region of interest" description="Disordered" evidence="4">
    <location>
        <begin position="443"/>
        <end position="488"/>
    </location>
</feature>
<organism evidence="7 8">
    <name type="scientific">Triplophysa rosa</name>
    <name type="common">Cave loach</name>
    <dbReference type="NCBI Taxonomy" id="992332"/>
    <lineage>
        <taxon>Eukaryota</taxon>
        <taxon>Metazoa</taxon>
        <taxon>Chordata</taxon>
        <taxon>Craniata</taxon>
        <taxon>Vertebrata</taxon>
        <taxon>Euteleostomi</taxon>
        <taxon>Actinopterygii</taxon>
        <taxon>Neopterygii</taxon>
        <taxon>Teleostei</taxon>
        <taxon>Ostariophysi</taxon>
        <taxon>Cypriniformes</taxon>
        <taxon>Nemacheilidae</taxon>
        <taxon>Triplophysa</taxon>
    </lineage>
</organism>
<evidence type="ECO:0000313" key="8">
    <source>
        <dbReference type="Proteomes" id="UP001059041"/>
    </source>
</evidence>
<dbReference type="PANTHER" id="PTHR12585:SF27">
    <property type="entry name" value="MEIOTIC RECOMBINATION PROTEIN REC8 HOMOLOG"/>
    <property type="match status" value="1"/>
</dbReference>
<protein>
    <submittedName>
        <fullName evidence="7">Meiotic recombination protein REC8-like protein</fullName>
    </submittedName>
</protein>
<feature type="compositionally biased region" description="Polar residues" evidence="4">
    <location>
        <begin position="476"/>
        <end position="488"/>
    </location>
</feature>
<dbReference type="InterPro" id="IPR006909">
    <property type="entry name" value="Rad21/Rec8_C_eu"/>
</dbReference>
<keyword evidence="3" id="KW-0539">Nucleus</keyword>
<evidence type="ECO:0000313" key="7">
    <source>
        <dbReference type="EMBL" id="KAI7809328.1"/>
    </source>
</evidence>
<keyword evidence="8" id="KW-1185">Reference proteome</keyword>
<dbReference type="Proteomes" id="UP001059041">
    <property type="component" value="Linkage Group LG5"/>
</dbReference>
<sequence>MLKIYIMEELLAATKGRKISRRDLLKVNVQRTCCDILDYVLVRVPPPAAGLPRPRFSLYLSSQLQYGVVLVYHRQCDFLLEDTQGAIDKLHRLSQKPNIDLMDKDTRQSHMMPDALALLDETEWARDPFFGVMDTGYGLPSPSSLIQMAQRMEEALPERASPTREPTPPSDGITASQESITLTEREPVTLREPEFEGEELQESGIIDLLLEQPDYFPEGEEERQQEIERQGEQIEKEPEEVREPEVPEEREQERAALERDITPSVSLDMEQITGVSSRDVFLLPEEDLGLPMEMPVLEEREKTPEPVLLPIPSPPLGEEEENGMEPRRDEGVRERSPSLELAAVSPEFPEVRRKRRRQLLFIDKDTQISQEEMRAQINDVETETRALADVLVKLPVKQTDPKKLLGNPCMSLPPEILALWKQAAVIKPILPSRRRWAVPEAEIPEREEQREEPREVEQERELSSKEIPREMVESDLFQQETPASSVVLETTDKDFSPIETPEIRRSPVPPVQYTLEDIPEERIPEMEQITMDIDETRPLAPSEALVTFRSLLPPQASRRVVAQHFWRLLERIVAKQVTVQQDEPYGDIIISQEQPLID</sequence>
<feature type="region of interest" description="Disordered" evidence="4">
    <location>
        <begin position="154"/>
        <end position="181"/>
    </location>
</feature>
<comment type="subcellular location">
    <subcellularLocation>
        <location evidence="1">Nucleus</location>
    </subcellularLocation>
</comment>
<gene>
    <name evidence="7" type="ORF">IRJ41_005487</name>
</gene>
<dbReference type="GO" id="GO:0003682">
    <property type="term" value="F:chromatin binding"/>
    <property type="evidence" value="ECO:0007669"/>
    <property type="project" value="TreeGrafter"/>
</dbReference>
<accession>A0A9W7WW68</accession>
<comment type="caution">
    <text evidence="7">The sequence shown here is derived from an EMBL/GenBank/DDBJ whole genome shotgun (WGS) entry which is preliminary data.</text>
</comment>
<dbReference type="PANTHER" id="PTHR12585">
    <property type="entry name" value="SCC1 / RAD21 FAMILY MEMBER"/>
    <property type="match status" value="1"/>
</dbReference>
<proteinExistence type="predicted"/>
<feature type="compositionally biased region" description="Basic and acidic residues" evidence="4">
    <location>
        <begin position="443"/>
        <end position="472"/>
    </location>
</feature>
<evidence type="ECO:0000256" key="1">
    <source>
        <dbReference type="ARBA" id="ARBA00004123"/>
    </source>
</evidence>
<dbReference type="InterPro" id="IPR006910">
    <property type="entry name" value="Rad21_Rec8_N"/>
</dbReference>
<feature type="region of interest" description="Disordered" evidence="4">
    <location>
        <begin position="218"/>
        <end position="263"/>
    </location>
</feature>
<dbReference type="GO" id="GO:0006302">
    <property type="term" value="P:double-strand break repair"/>
    <property type="evidence" value="ECO:0007669"/>
    <property type="project" value="TreeGrafter"/>
</dbReference>
<dbReference type="GO" id="GO:0005634">
    <property type="term" value="C:nucleus"/>
    <property type="evidence" value="ECO:0007669"/>
    <property type="project" value="UniProtKB-SubCell"/>
</dbReference>
<dbReference type="CDD" id="cd21794">
    <property type="entry name" value="Rad21_Rec8_M_Rec8"/>
    <property type="match status" value="1"/>
</dbReference>
<feature type="region of interest" description="Disordered" evidence="4">
    <location>
        <begin position="300"/>
        <end position="338"/>
    </location>
</feature>
<evidence type="ECO:0000256" key="3">
    <source>
        <dbReference type="ARBA" id="ARBA00023242"/>
    </source>
</evidence>
<evidence type="ECO:0000259" key="5">
    <source>
        <dbReference type="Pfam" id="PF04824"/>
    </source>
</evidence>
<dbReference type="GO" id="GO:0007059">
    <property type="term" value="P:chromosome segregation"/>
    <property type="evidence" value="ECO:0007669"/>
    <property type="project" value="UniProtKB-KW"/>
</dbReference>
<name>A0A9W7WW68_TRIRA</name>
<dbReference type="GO" id="GO:0051177">
    <property type="term" value="P:meiotic sister chromatid cohesion"/>
    <property type="evidence" value="ECO:0007669"/>
    <property type="project" value="TreeGrafter"/>
</dbReference>
<dbReference type="EMBL" id="JAFHDT010000005">
    <property type="protein sequence ID" value="KAI7809328.1"/>
    <property type="molecule type" value="Genomic_DNA"/>
</dbReference>
<feature type="domain" description="Rad21/Rec8-like protein C-terminal eukaryotic" evidence="5">
    <location>
        <begin position="545"/>
        <end position="591"/>
    </location>
</feature>
<evidence type="ECO:0000256" key="2">
    <source>
        <dbReference type="ARBA" id="ARBA00022829"/>
    </source>
</evidence>